<name>A0A232LPD7_9EURO</name>
<evidence type="ECO:0000256" key="2">
    <source>
        <dbReference type="ARBA" id="ARBA00008834"/>
    </source>
</evidence>
<dbReference type="PANTHER" id="PTHR31884:SF1">
    <property type="entry name" value="POLYGALACTURONASE"/>
    <property type="match status" value="1"/>
</dbReference>
<dbReference type="AlphaFoldDB" id="A0A232LPD7"/>
<comment type="caution">
    <text evidence="15">The sequence shown here is derived from an EMBL/GenBank/DDBJ whole genome shotgun (WGS) entry which is preliminary data.</text>
</comment>
<comment type="similarity">
    <text evidence="2 13">Belongs to the glycosyl hydrolase 28 family.</text>
</comment>
<organism evidence="15 16">
    <name type="scientific">Elaphomyces granulatus</name>
    <dbReference type="NCBI Taxonomy" id="519963"/>
    <lineage>
        <taxon>Eukaryota</taxon>
        <taxon>Fungi</taxon>
        <taxon>Dikarya</taxon>
        <taxon>Ascomycota</taxon>
        <taxon>Pezizomycotina</taxon>
        <taxon>Eurotiomycetes</taxon>
        <taxon>Eurotiomycetidae</taxon>
        <taxon>Eurotiales</taxon>
        <taxon>Elaphomycetaceae</taxon>
        <taxon>Elaphomyces</taxon>
    </lineage>
</organism>
<accession>A0A232LPD7</accession>
<evidence type="ECO:0000256" key="12">
    <source>
        <dbReference type="PROSITE-ProRule" id="PRU10052"/>
    </source>
</evidence>
<dbReference type="Gene3D" id="2.160.20.10">
    <property type="entry name" value="Single-stranded right-handed beta-helix, Pectin lyase-like"/>
    <property type="match status" value="1"/>
</dbReference>
<evidence type="ECO:0000256" key="5">
    <source>
        <dbReference type="ARBA" id="ARBA00022729"/>
    </source>
</evidence>
<evidence type="ECO:0000256" key="8">
    <source>
        <dbReference type="ARBA" id="ARBA00023157"/>
    </source>
</evidence>
<gene>
    <name evidence="15" type="ORF">Egran_06209</name>
</gene>
<comment type="catalytic activity">
    <reaction evidence="11">
        <text>(1,4-alpha-D-galacturonosyl)n+m + H2O = (1,4-alpha-D-galacturonosyl)n + (1,4-alpha-D-galacturonosyl)m.</text>
        <dbReference type="EC" id="3.2.1.15"/>
    </reaction>
</comment>
<evidence type="ECO:0000256" key="14">
    <source>
        <dbReference type="SAM" id="SignalP"/>
    </source>
</evidence>
<protein>
    <recommendedName>
        <fullName evidence="3">endo-polygalacturonase</fullName>
        <ecNumber evidence="3">3.2.1.15</ecNumber>
    </recommendedName>
</protein>
<evidence type="ECO:0000256" key="13">
    <source>
        <dbReference type="RuleBase" id="RU361169"/>
    </source>
</evidence>
<evidence type="ECO:0000256" key="4">
    <source>
        <dbReference type="ARBA" id="ARBA00022525"/>
    </source>
</evidence>
<keyword evidence="6" id="KW-0677">Repeat</keyword>
<dbReference type="InterPro" id="IPR000743">
    <property type="entry name" value="Glyco_hydro_28"/>
</dbReference>
<dbReference type="PROSITE" id="PS00502">
    <property type="entry name" value="POLYGALACTURONASE"/>
    <property type="match status" value="1"/>
</dbReference>
<evidence type="ECO:0000256" key="7">
    <source>
        <dbReference type="ARBA" id="ARBA00022801"/>
    </source>
</evidence>
<dbReference type="GO" id="GO:0071555">
    <property type="term" value="P:cell wall organization"/>
    <property type="evidence" value="ECO:0007669"/>
    <property type="project" value="UniProtKB-KW"/>
</dbReference>
<feature type="chain" id="PRO_5012669420" description="endo-polygalacturonase" evidence="14">
    <location>
        <begin position="21"/>
        <end position="348"/>
    </location>
</feature>
<feature type="signal peptide" evidence="14">
    <location>
        <begin position="1"/>
        <end position="20"/>
    </location>
</feature>
<evidence type="ECO:0000256" key="9">
    <source>
        <dbReference type="ARBA" id="ARBA00023295"/>
    </source>
</evidence>
<dbReference type="SMART" id="SM00710">
    <property type="entry name" value="PbH1"/>
    <property type="match status" value="4"/>
</dbReference>
<keyword evidence="4" id="KW-0964">Secreted</keyword>
<dbReference type="GO" id="GO:0004650">
    <property type="term" value="F:polygalacturonase activity"/>
    <property type="evidence" value="ECO:0007669"/>
    <property type="project" value="UniProtKB-EC"/>
</dbReference>
<evidence type="ECO:0000256" key="6">
    <source>
        <dbReference type="ARBA" id="ARBA00022737"/>
    </source>
</evidence>
<evidence type="ECO:0000256" key="1">
    <source>
        <dbReference type="ARBA" id="ARBA00004613"/>
    </source>
</evidence>
<keyword evidence="8" id="KW-1015">Disulfide bond</keyword>
<keyword evidence="10" id="KW-0961">Cell wall biogenesis/degradation</keyword>
<dbReference type="SUPFAM" id="SSF51126">
    <property type="entry name" value="Pectin lyase-like"/>
    <property type="match status" value="1"/>
</dbReference>
<dbReference type="GO" id="GO:0045490">
    <property type="term" value="P:pectin catabolic process"/>
    <property type="evidence" value="ECO:0007669"/>
    <property type="project" value="UniProtKB-ARBA"/>
</dbReference>
<keyword evidence="16" id="KW-1185">Reference proteome</keyword>
<evidence type="ECO:0000256" key="3">
    <source>
        <dbReference type="ARBA" id="ARBA00012736"/>
    </source>
</evidence>
<keyword evidence="9 13" id="KW-0326">Glycosidase</keyword>
<keyword evidence="5 14" id="KW-0732">Signal</keyword>
<dbReference type="GO" id="GO:0005576">
    <property type="term" value="C:extracellular region"/>
    <property type="evidence" value="ECO:0007669"/>
    <property type="project" value="UniProtKB-SubCell"/>
</dbReference>
<evidence type="ECO:0000313" key="15">
    <source>
        <dbReference type="EMBL" id="OXV06023.1"/>
    </source>
</evidence>
<evidence type="ECO:0000256" key="10">
    <source>
        <dbReference type="ARBA" id="ARBA00023316"/>
    </source>
</evidence>
<dbReference type="InterPro" id="IPR012334">
    <property type="entry name" value="Pectin_lyas_fold"/>
</dbReference>
<proteinExistence type="inferred from homology"/>
<dbReference type="PANTHER" id="PTHR31884">
    <property type="entry name" value="POLYGALACTURONASE"/>
    <property type="match status" value="1"/>
</dbReference>
<dbReference type="InterPro" id="IPR050434">
    <property type="entry name" value="Glycosyl_hydrlase_28"/>
</dbReference>
<sequence length="348" mass="35632">MGARSALVALALLGSSAVIAIPTPSSSYYGDGNCTFTGSTGAASAIASKSSCSTITLNNVAVPAGETLDLSNLGQGTTVTFEGETTFGYSEWEGPLILISGSGITVTGALGSVINGDGGRWWDGKGGNGKKKPRFFAAQNLDSSTITGVTIKNSPVHVFCIDDSTDLTLSQVTIDNSAGDSTGAHNTDGFDIAQSTGVTITGAKVYNQDDCIAINSGKNILVTDCYCHGGHGLSIGSVGVRIKVFYGETGSIDDITYENITLSGITSYGIVIRQDYTSTGRYRGNPTGGIPITNVNLSNINGSLSKSATEINIGCCQGSCSEWTWDSVSISGGKTSTNCLGLPSGIKC</sequence>
<comment type="subcellular location">
    <subcellularLocation>
        <location evidence="1">Secreted</location>
    </subcellularLocation>
</comment>
<dbReference type="Pfam" id="PF00295">
    <property type="entry name" value="Glyco_hydro_28"/>
    <property type="match status" value="1"/>
</dbReference>
<evidence type="ECO:0000256" key="11">
    <source>
        <dbReference type="ARBA" id="ARBA00034074"/>
    </source>
</evidence>
<evidence type="ECO:0000313" key="16">
    <source>
        <dbReference type="Proteomes" id="UP000243515"/>
    </source>
</evidence>
<reference evidence="15 16" key="1">
    <citation type="journal article" date="2015" name="Environ. Microbiol.">
        <title>Metagenome sequence of Elaphomyces granulatus from sporocarp tissue reveals Ascomycota ectomycorrhizal fingerprints of genome expansion and a Proteobacteria-rich microbiome.</title>
        <authorList>
            <person name="Quandt C.A."/>
            <person name="Kohler A."/>
            <person name="Hesse C.N."/>
            <person name="Sharpton T.J."/>
            <person name="Martin F."/>
            <person name="Spatafora J.W."/>
        </authorList>
    </citation>
    <scope>NUCLEOTIDE SEQUENCE [LARGE SCALE GENOMIC DNA]</scope>
    <source>
        <strain evidence="15 16">OSC145934</strain>
    </source>
</reference>
<keyword evidence="7 13" id="KW-0378">Hydrolase</keyword>
<dbReference type="EMBL" id="NPHW01006206">
    <property type="protein sequence ID" value="OXV06023.1"/>
    <property type="molecule type" value="Genomic_DNA"/>
</dbReference>
<dbReference type="Proteomes" id="UP000243515">
    <property type="component" value="Unassembled WGS sequence"/>
</dbReference>
<feature type="active site" evidence="12">
    <location>
        <position position="231"/>
    </location>
</feature>
<dbReference type="OrthoDB" id="1546079at2759"/>
<dbReference type="InterPro" id="IPR006626">
    <property type="entry name" value="PbH1"/>
</dbReference>
<dbReference type="EC" id="3.2.1.15" evidence="3"/>
<dbReference type="InterPro" id="IPR011050">
    <property type="entry name" value="Pectin_lyase_fold/virulence"/>
</dbReference>